<sequence length="178" mass="19334">MPRHCHVDTTHGVCHVQHWIIVPKRSNIDSSTIRRVRSRKHVVAKKCLGGKEERFRGDESNATVLFVRLVPAIVQEAFIAEDGAFATIFTLEVDATVTVRAEANRLLYSTLELLVHPNSPASDWFDGSTASPSTRACMGGVHAHGDATHDLALDKFSTDITTAATIAPPPETVSPVDA</sequence>
<dbReference type="AlphaFoldDB" id="A0AAE0BW32"/>
<evidence type="ECO:0000313" key="2">
    <source>
        <dbReference type="Proteomes" id="UP001190700"/>
    </source>
</evidence>
<evidence type="ECO:0000313" key="1">
    <source>
        <dbReference type="EMBL" id="KAK3242925.1"/>
    </source>
</evidence>
<keyword evidence="2" id="KW-1185">Reference proteome</keyword>
<protein>
    <submittedName>
        <fullName evidence="1">Uncharacterized protein</fullName>
    </submittedName>
</protein>
<accession>A0AAE0BW32</accession>
<proteinExistence type="predicted"/>
<reference evidence="1 2" key="1">
    <citation type="journal article" date="2015" name="Genome Biol. Evol.">
        <title>Comparative Genomics of a Bacterivorous Green Alga Reveals Evolutionary Causalities and Consequences of Phago-Mixotrophic Mode of Nutrition.</title>
        <authorList>
            <person name="Burns J.A."/>
            <person name="Paasch A."/>
            <person name="Narechania A."/>
            <person name="Kim E."/>
        </authorList>
    </citation>
    <scope>NUCLEOTIDE SEQUENCE [LARGE SCALE GENOMIC DNA]</scope>
    <source>
        <strain evidence="1 2">PLY_AMNH</strain>
    </source>
</reference>
<gene>
    <name evidence="1" type="ORF">CYMTET_47397</name>
</gene>
<name>A0AAE0BW32_9CHLO</name>
<dbReference type="EMBL" id="LGRX02033102">
    <property type="protein sequence ID" value="KAK3242925.1"/>
    <property type="molecule type" value="Genomic_DNA"/>
</dbReference>
<comment type="caution">
    <text evidence="1">The sequence shown here is derived from an EMBL/GenBank/DDBJ whole genome shotgun (WGS) entry which is preliminary data.</text>
</comment>
<dbReference type="Proteomes" id="UP001190700">
    <property type="component" value="Unassembled WGS sequence"/>
</dbReference>
<organism evidence="1 2">
    <name type="scientific">Cymbomonas tetramitiformis</name>
    <dbReference type="NCBI Taxonomy" id="36881"/>
    <lineage>
        <taxon>Eukaryota</taxon>
        <taxon>Viridiplantae</taxon>
        <taxon>Chlorophyta</taxon>
        <taxon>Pyramimonadophyceae</taxon>
        <taxon>Pyramimonadales</taxon>
        <taxon>Pyramimonadaceae</taxon>
        <taxon>Cymbomonas</taxon>
    </lineage>
</organism>